<evidence type="ECO:0000259" key="7">
    <source>
        <dbReference type="Pfam" id="PF01103"/>
    </source>
</evidence>
<dbReference type="HOGENOM" id="CLU_018618_3_0_7"/>
<evidence type="ECO:0000313" key="10">
    <source>
        <dbReference type="Proteomes" id="UP000008633"/>
    </source>
</evidence>
<feature type="domain" description="Bacterial surface antigen (D15)" evidence="7">
    <location>
        <begin position="301"/>
        <end position="601"/>
    </location>
</feature>
<dbReference type="GO" id="GO:0019867">
    <property type="term" value="C:outer membrane"/>
    <property type="evidence" value="ECO:0007669"/>
    <property type="project" value="InterPro"/>
</dbReference>
<feature type="chain" id="PRO_5003215260" evidence="6">
    <location>
        <begin position="23"/>
        <end position="601"/>
    </location>
</feature>
<keyword evidence="5" id="KW-0998">Cell outer membrane</keyword>
<name>E6WXZ2_NITSE</name>
<dbReference type="PANTHER" id="PTHR12815:SF47">
    <property type="entry name" value="TRANSLOCATION AND ASSEMBLY MODULE SUBUNIT TAMA"/>
    <property type="match status" value="1"/>
</dbReference>
<evidence type="ECO:0000313" key="9">
    <source>
        <dbReference type="EMBL" id="ADV46366.1"/>
    </source>
</evidence>
<keyword evidence="10" id="KW-1185">Reference proteome</keyword>
<dbReference type="InterPro" id="IPR010827">
    <property type="entry name" value="BamA/TamA_POTRA"/>
</dbReference>
<reference evidence="9 10" key="1">
    <citation type="journal article" date="2011" name="Stand. Genomic Sci.">
        <title>Complete genome sequence of Nitratifractor salsuginis type strain (E9I37-1).</title>
        <authorList>
            <person name="Anderson I."/>
            <person name="Sikorski J."/>
            <person name="Zeytun A."/>
            <person name="Nolan M."/>
            <person name="Lapidus A."/>
            <person name="Lucas S."/>
            <person name="Hammon N."/>
            <person name="Deshpande S."/>
            <person name="Cheng J.F."/>
            <person name="Tapia R."/>
            <person name="Han C."/>
            <person name="Goodwin L."/>
            <person name="Pitluck S."/>
            <person name="Liolios K."/>
            <person name="Pagani I."/>
            <person name="Ivanova N."/>
            <person name="Huntemann M."/>
            <person name="Mavromatis K."/>
            <person name="Ovchinikova G."/>
            <person name="Pati A."/>
            <person name="Chen A."/>
            <person name="Palaniappan K."/>
            <person name="Land M."/>
            <person name="Hauser L."/>
            <person name="Brambilla E.M."/>
            <person name="Ngatchou-Djao O.D."/>
            <person name="Rohde M."/>
            <person name="Tindall B.J."/>
            <person name="Goker M."/>
            <person name="Detter J.C."/>
            <person name="Woyke T."/>
            <person name="Bristow J."/>
            <person name="Eisen J.A."/>
            <person name="Markowitz V."/>
            <person name="Hugenholtz P."/>
            <person name="Klenk H.P."/>
            <person name="Kyrpides N.C."/>
        </authorList>
    </citation>
    <scope>NUCLEOTIDE SEQUENCE [LARGE SCALE GENOMIC DNA]</scope>
    <source>
        <strain evidence="10">DSM 16511 / JCM 12458 / E9I37-1</strain>
    </source>
</reference>
<dbReference type="Gene3D" id="3.10.20.310">
    <property type="entry name" value="membrane protein fhac"/>
    <property type="match status" value="2"/>
</dbReference>
<keyword evidence="2" id="KW-0812">Transmembrane</keyword>
<feature type="signal peptide" evidence="6">
    <location>
        <begin position="1"/>
        <end position="22"/>
    </location>
</feature>
<dbReference type="Pfam" id="PF07244">
    <property type="entry name" value="POTRA"/>
    <property type="match status" value="1"/>
</dbReference>
<evidence type="ECO:0000256" key="5">
    <source>
        <dbReference type="ARBA" id="ARBA00023237"/>
    </source>
</evidence>
<dbReference type="InterPro" id="IPR000184">
    <property type="entry name" value="Bac_surfAg_D15"/>
</dbReference>
<dbReference type="Proteomes" id="UP000008633">
    <property type="component" value="Chromosome"/>
</dbReference>
<dbReference type="AlphaFoldDB" id="E6WXZ2"/>
<keyword evidence="3 6" id="KW-0732">Signal</keyword>
<dbReference type="PANTHER" id="PTHR12815">
    <property type="entry name" value="SORTING AND ASSEMBLY MACHINERY SAMM50 PROTEIN FAMILY MEMBER"/>
    <property type="match status" value="1"/>
</dbReference>
<feature type="domain" description="POTRA" evidence="8">
    <location>
        <begin position="133"/>
        <end position="197"/>
    </location>
</feature>
<evidence type="ECO:0000256" key="1">
    <source>
        <dbReference type="ARBA" id="ARBA00004370"/>
    </source>
</evidence>
<accession>E6WXZ2</accession>
<evidence type="ECO:0000256" key="6">
    <source>
        <dbReference type="SAM" id="SignalP"/>
    </source>
</evidence>
<gene>
    <name evidence="9" type="ordered locus">Nitsa_1112</name>
</gene>
<dbReference type="STRING" id="749222.Nitsa_1112"/>
<evidence type="ECO:0000259" key="8">
    <source>
        <dbReference type="Pfam" id="PF07244"/>
    </source>
</evidence>
<dbReference type="InterPro" id="IPR039910">
    <property type="entry name" value="D15-like"/>
</dbReference>
<dbReference type="Pfam" id="PF01103">
    <property type="entry name" value="Omp85"/>
    <property type="match status" value="1"/>
</dbReference>
<comment type="subcellular location">
    <subcellularLocation>
        <location evidence="1">Membrane</location>
    </subcellularLocation>
</comment>
<proteinExistence type="predicted"/>
<protein>
    <submittedName>
        <fullName evidence="9">Surface antigen (D15)</fullName>
    </submittedName>
</protein>
<organism evidence="9 10">
    <name type="scientific">Nitratifractor salsuginis (strain DSM 16511 / JCM 12458 / E9I37-1)</name>
    <dbReference type="NCBI Taxonomy" id="749222"/>
    <lineage>
        <taxon>Bacteria</taxon>
        <taxon>Pseudomonadati</taxon>
        <taxon>Campylobacterota</taxon>
        <taxon>Epsilonproteobacteria</taxon>
        <taxon>Campylobacterales</taxon>
        <taxon>Sulfurovaceae</taxon>
        <taxon>Nitratifractor</taxon>
    </lineage>
</organism>
<dbReference type="OrthoDB" id="9814535at2"/>
<evidence type="ECO:0000256" key="4">
    <source>
        <dbReference type="ARBA" id="ARBA00023136"/>
    </source>
</evidence>
<evidence type="ECO:0000256" key="3">
    <source>
        <dbReference type="ARBA" id="ARBA00022729"/>
    </source>
</evidence>
<dbReference type="KEGG" id="nsa:Nitsa_1112"/>
<dbReference type="Gene3D" id="2.40.160.50">
    <property type="entry name" value="membrane protein fhac: a member of the omp85/tpsb transporter family"/>
    <property type="match status" value="1"/>
</dbReference>
<dbReference type="EMBL" id="CP002452">
    <property type="protein sequence ID" value="ADV46366.1"/>
    <property type="molecule type" value="Genomic_DNA"/>
</dbReference>
<reference evidence="10" key="2">
    <citation type="submission" date="2011-01" db="EMBL/GenBank/DDBJ databases">
        <title>The complete genome of Nitratifractor salsuginis DSM 16511.</title>
        <authorList>
            <consortium name="US DOE Joint Genome Institute (JGI-PGF)"/>
            <person name="Lucas S."/>
            <person name="Copeland A."/>
            <person name="Lapidus A."/>
            <person name="Bruce D."/>
            <person name="Goodwin L."/>
            <person name="Pitluck S."/>
            <person name="Kyrpides N."/>
            <person name="Mavromatis K."/>
            <person name="Ivanova N."/>
            <person name="Mikhailova N."/>
            <person name="Zeytun A."/>
            <person name="Detter J.C."/>
            <person name="Tapia R."/>
            <person name="Han C."/>
            <person name="Land M."/>
            <person name="Hauser L."/>
            <person name="Markowitz V."/>
            <person name="Cheng J.-F."/>
            <person name="Hugenholtz P."/>
            <person name="Woyke T."/>
            <person name="Wu D."/>
            <person name="Tindall B."/>
            <person name="Schuetze A."/>
            <person name="Brambilla E."/>
            <person name="Klenk H.-P."/>
            <person name="Eisen J.A."/>
        </authorList>
    </citation>
    <scope>NUCLEOTIDE SEQUENCE [LARGE SCALE GENOMIC DNA]</scope>
    <source>
        <strain evidence="10">DSM 16511 / JCM 12458 / E9I37-1</strain>
    </source>
</reference>
<dbReference type="RefSeq" id="WP_013554057.1">
    <property type="nucleotide sequence ID" value="NC_014935.1"/>
</dbReference>
<sequence length="601" mass="68468">MTLARLFLFILALTLLSGTLEAAPDPSESNSSVKEEKTVRKVPVEVKGLKELDPDELLKVIGAEVNPWYIFWGDHTPKIPEKLIPAIPDTLRGWLDSQGYYDATFEIKKSPDKLIIIVHEGKPVVVKDINVSSDFPIEDYITFHKGDPFKTKQFVDIKSKIKTALLKEGYCSYDLDTKAYVDLDRRSVDLVYRLNKGDLCHFGNTTIKEKPEGLRDAVILSRMRYRPGDLFTTERVNESYAALNQLGIFGQTVINTDIKYFNEVRPEVYARLKQKMQRYTVSVGYDTVDGFRARATYDHFNFMGDGRKVGVVAQYSAEKSELTVNFFQPALFQVWDRYIDLYADGGYRKEAYDFYDEQMLYLDTKLGYDDGEWSYDLGLRYEFLRISETETPDRSEEKDFYPGDFNLFYGYMHLNYDRRDSKTDPRNGYYLSGYLEYGYSMGDEENTPYYKAILEGHYIKSFGLLTLAGVGKAGVIEDTGTLLPASKYFYAGGEYSNRAYGERDIGLTVSPTRDRGLGGRTWLNFTAEAQYPIWGDLYGGIFYDATLIAEDPYSITGASWIQTAGAGIRYMTPVGPLKLDFGANIHDPGINRISIMIGQSF</sequence>
<keyword evidence="4" id="KW-0472">Membrane</keyword>
<evidence type="ECO:0000256" key="2">
    <source>
        <dbReference type="ARBA" id="ARBA00022692"/>
    </source>
</evidence>
<dbReference type="eggNOG" id="COG0729">
    <property type="taxonomic scope" value="Bacteria"/>
</dbReference>